<proteinExistence type="predicted"/>
<dbReference type="EMBL" id="JAGKQM010002248">
    <property type="protein sequence ID" value="KAH0849928.1"/>
    <property type="molecule type" value="Genomic_DNA"/>
</dbReference>
<keyword evidence="1" id="KW-0812">Transmembrane</keyword>
<feature type="transmembrane region" description="Helical" evidence="1">
    <location>
        <begin position="64"/>
        <end position="86"/>
    </location>
</feature>
<reference evidence="2 3" key="1">
    <citation type="submission" date="2021-05" db="EMBL/GenBank/DDBJ databases">
        <title>Genome Assembly of Synthetic Allotetraploid Brassica napus Reveals Homoeologous Exchanges between Subgenomes.</title>
        <authorList>
            <person name="Davis J.T."/>
        </authorList>
    </citation>
    <scope>NUCLEOTIDE SEQUENCE [LARGE SCALE GENOMIC DNA]</scope>
    <source>
        <strain evidence="3">cv. Da-Ae</strain>
        <tissue evidence="2">Seedling</tissue>
    </source>
</reference>
<gene>
    <name evidence="2" type="ORF">HID58_095958</name>
</gene>
<evidence type="ECO:0000313" key="2">
    <source>
        <dbReference type="EMBL" id="KAH0849928.1"/>
    </source>
</evidence>
<name>A0ABQ7X492_BRANA</name>
<sequence>MVIKTTRSSMDSDVGSSLSHRRRCLFSLFHLVVSLSLCFTCFIYVFLVWLGFLSSFTMVSWNLFILWLLCISCPSLMGPVVTYLILMTCTSSSLDGSSQISDLKMLRRVRPSSFPSTMTVLPSGKIDYVCFWCEYDSCSSLFWPLFVRSMRVKSSEHDYQTILTISLPFDDPLTILCSPQTPFASVHPNDHNDQRLSFGSGKSPWFHHGNGEVLRLCLELMLVPSEIRIKRILLFAGVEESSLLMSDLFQGMTLSALPWGENDIISRNYVSDFAKLECSSCSAHIAQILQVVKAQVVKLQRPLQTWLAIFGICFMGNSESSHDSGSIYDNSFWPDLSIFICGPKLATSTSRHCSVSSTNLRLLKLVTISSLRIPFVDKLNQLSSRQDRERYSSTSSFSKERLIPPTSLFVRGDFLSPFATLCKCSFGAGKCNDSHSDEGGGFGWCCDVTCYCD</sequence>
<feature type="transmembrane region" description="Helical" evidence="1">
    <location>
        <begin position="28"/>
        <end position="52"/>
    </location>
</feature>
<evidence type="ECO:0000313" key="3">
    <source>
        <dbReference type="Proteomes" id="UP000824890"/>
    </source>
</evidence>
<comment type="caution">
    <text evidence="2">The sequence shown here is derived from an EMBL/GenBank/DDBJ whole genome shotgun (WGS) entry which is preliminary data.</text>
</comment>
<keyword evidence="3" id="KW-1185">Reference proteome</keyword>
<keyword evidence="1" id="KW-0472">Membrane</keyword>
<dbReference type="Proteomes" id="UP000824890">
    <property type="component" value="Unassembled WGS sequence"/>
</dbReference>
<protein>
    <submittedName>
        <fullName evidence="2">Uncharacterized protein</fullName>
    </submittedName>
</protein>
<accession>A0ABQ7X492</accession>
<evidence type="ECO:0000256" key="1">
    <source>
        <dbReference type="SAM" id="Phobius"/>
    </source>
</evidence>
<keyword evidence="1" id="KW-1133">Transmembrane helix</keyword>
<organism evidence="2 3">
    <name type="scientific">Brassica napus</name>
    <name type="common">Rape</name>
    <dbReference type="NCBI Taxonomy" id="3708"/>
    <lineage>
        <taxon>Eukaryota</taxon>
        <taxon>Viridiplantae</taxon>
        <taxon>Streptophyta</taxon>
        <taxon>Embryophyta</taxon>
        <taxon>Tracheophyta</taxon>
        <taxon>Spermatophyta</taxon>
        <taxon>Magnoliopsida</taxon>
        <taxon>eudicotyledons</taxon>
        <taxon>Gunneridae</taxon>
        <taxon>Pentapetalae</taxon>
        <taxon>rosids</taxon>
        <taxon>malvids</taxon>
        <taxon>Brassicales</taxon>
        <taxon>Brassicaceae</taxon>
        <taxon>Brassiceae</taxon>
        <taxon>Brassica</taxon>
    </lineage>
</organism>